<dbReference type="InterPro" id="IPR050934">
    <property type="entry name" value="ITIH"/>
</dbReference>
<dbReference type="PANTHER" id="PTHR10338">
    <property type="entry name" value="INTER-ALPHA-TRYPSIN INHIBITOR HEAVY CHAIN FAMILY MEMBER"/>
    <property type="match status" value="1"/>
</dbReference>
<dbReference type="GO" id="GO:0032991">
    <property type="term" value="C:protein-containing complex"/>
    <property type="evidence" value="ECO:0007669"/>
    <property type="project" value="UniProtKB-ARBA"/>
</dbReference>
<protein>
    <recommendedName>
        <fullName evidence="6">VWFA domain-containing protein</fullName>
    </recommendedName>
</protein>
<dbReference type="InterPro" id="IPR002035">
    <property type="entry name" value="VWF_A"/>
</dbReference>
<dbReference type="Pfam" id="PF00092">
    <property type="entry name" value="VWA"/>
    <property type="match status" value="1"/>
</dbReference>
<accession>A0A6G0TKJ6</accession>
<gene>
    <name evidence="4" type="ORF">AGLY_008420</name>
</gene>
<dbReference type="PROSITE" id="PS50234">
    <property type="entry name" value="VWFA"/>
    <property type="match status" value="1"/>
</dbReference>
<dbReference type="OrthoDB" id="299997at2759"/>
<dbReference type="PANTHER" id="PTHR10338:SF108">
    <property type="entry name" value="INTER-ALPHA-TRYPSIN INHIBITOR HEAVY CHAIN H4-LIKE PROTEIN"/>
    <property type="match status" value="1"/>
</dbReference>
<name>A0A6G0TKJ6_APHGL</name>
<evidence type="ECO:0000259" key="2">
    <source>
        <dbReference type="PROSITE" id="PS50234"/>
    </source>
</evidence>
<dbReference type="SUPFAM" id="SSF53300">
    <property type="entry name" value="vWA-like"/>
    <property type="match status" value="1"/>
</dbReference>
<organism evidence="4 5">
    <name type="scientific">Aphis glycines</name>
    <name type="common">Soybean aphid</name>
    <dbReference type="NCBI Taxonomy" id="307491"/>
    <lineage>
        <taxon>Eukaryota</taxon>
        <taxon>Metazoa</taxon>
        <taxon>Ecdysozoa</taxon>
        <taxon>Arthropoda</taxon>
        <taxon>Hexapoda</taxon>
        <taxon>Insecta</taxon>
        <taxon>Pterygota</taxon>
        <taxon>Neoptera</taxon>
        <taxon>Paraneoptera</taxon>
        <taxon>Hemiptera</taxon>
        <taxon>Sternorrhyncha</taxon>
        <taxon>Aphidomorpha</taxon>
        <taxon>Aphidoidea</taxon>
        <taxon>Aphididae</taxon>
        <taxon>Aphidini</taxon>
        <taxon>Aphis</taxon>
        <taxon>Aphis</taxon>
    </lineage>
</organism>
<feature type="signal peptide" evidence="1">
    <location>
        <begin position="1"/>
        <end position="36"/>
    </location>
</feature>
<evidence type="ECO:0000313" key="4">
    <source>
        <dbReference type="EMBL" id="KAE9534330.1"/>
    </source>
</evidence>
<dbReference type="PROSITE" id="PS51468">
    <property type="entry name" value="VIT"/>
    <property type="match status" value="1"/>
</dbReference>
<proteinExistence type="predicted"/>
<feature type="chain" id="PRO_5026074339" description="VWFA domain-containing protein" evidence="1">
    <location>
        <begin position="37"/>
        <end position="943"/>
    </location>
</feature>
<dbReference type="EMBL" id="VYZN01000028">
    <property type="protein sequence ID" value="KAE9534330.1"/>
    <property type="molecule type" value="Genomic_DNA"/>
</dbReference>
<evidence type="ECO:0000256" key="1">
    <source>
        <dbReference type="SAM" id="SignalP"/>
    </source>
</evidence>
<dbReference type="Proteomes" id="UP000475862">
    <property type="component" value="Unassembled WGS sequence"/>
</dbReference>
<feature type="domain" description="VIT" evidence="3">
    <location>
        <begin position="99"/>
        <end position="228"/>
    </location>
</feature>
<reference evidence="4 5" key="1">
    <citation type="submission" date="2019-08" db="EMBL/GenBank/DDBJ databases">
        <title>The genome of the soybean aphid Biotype 1, its phylome, world population structure and adaptation to the North American continent.</title>
        <authorList>
            <person name="Giordano R."/>
            <person name="Donthu R.K."/>
            <person name="Hernandez A.G."/>
            <person name="Wright C.L."/>
            <person name="Zimin A.V."/>
        </authorList>
    </citation>
    <scope>NUCLEOTIDE SEQUENCE [LARGE SCALE GENOMIC DNA]</scope>
    <source>
        <tissue evidence="4">Whole aphids</tissue>
    </source>
</reference>
<dbReference type="SMART" id="SM00609">
    <property type="entry name" value="VIT"/>
    <property type="match status" value="1"/>
</dbReference>
<dbReference type="AlphaFoldDB" id="A0A6G0TKJ6"/>
<evidence type="ECO:0008006" key="6">
    <source>
        <dbReference type="Google" id="ProtNLM"/>
    </source>
</evidence>
<keyword evidence="5" id="KW-1185">Reference proteome</keyword>
<keyword evidence="1" id="KW-0732">Signal</keyword>
<sequence length="943" mass="103241">MSSSPSVSSSATRACTSAAVLVSLLLALAVNHQVGAAAVDTTIVADTTVVTDATSTADVGSSNDSAVVAASTAGSTLDTTDLTDTADNVLQPAGYGLAPAKPSQPPPAQAKYEDIYSFVVHSKVKYRYAQTVVSSRVANKGNTSHEVQFYVTLPESAFVSKFLMEINEKVYEAYVKEKKEAKEEYIAAVNSGQTAAHVEQNARDSNKFTVSVNVEAESKVTFNLTYEQLLNRKLGIYENVINLQPGQVVKNLQVIVDIEESSNITTLEVPDIKTANEIETTVSKNKLAKISRESGYKATITWSPTVKEQLTFTENGVKGQFIVQYDVDHNSTPNQVLIDDGYFVHFFAPTDLKPLRTHVIFVLDVSGSMVGQKLPQVKEAMGQILSEIHSEDFFTLILFSDFAQVWTINATQETSNRWDETGNNWKTNNNFSLETLGENRFVFPATEQNIQYAKKFIQDLTSESSTNMEDALTKAHSIAKLGETRFKDGANTPKPIIVFLTDGEPTTGITEPQELIKYVSNTNEEKYPIFSLGFGEGADIDFLKKLSLNNTGFARVIYEASDASLQLRNFYKEISSPVLSNVTFQYIDAQVDNITVTKKSFNLLFKGTELVVAGKLKDGTSPDFNGTLNADSTEGNFNRPVVVTCFDIPIIPPTSLPTQRRIGHLEKLWAYLNIQQLMDQYELNKNENSSAKAKALELALEYSFVTPLTSLVVVKPNDTITSAAPEKIKPLNDRYNFGSLMASSPLYQLGPSSSVMMANSFSQSSAYPASISLKASSSQVYSMVPEDVASSASEMVPLSTISSTLVADSDNSPPTSVVDSSHVLIDTSNSTSLHDIKELTWLSDSITLNATNTVYQVSLNTTGQSYQNCTTPDQSHGNCKHLKDCVVPSILNSFDTYLSLFCPIETLCQHNHAGGGEAAFNCFRSRDVYLHSYYNMIRQTAES</sequence>
<dbReference type="InterPro" id="IPR036465">
    <property type="entry name" value="vWFA_dom_sf"/>
</dbReference>
<evidence type="ECO:0000259" key="3">
    <source>
        <dbReference type="PROSITE" id="PS51468"/>
    </source>
</evidence>
<dbReference type="SMART" id="SM00327">
    <property type="entry name" value="VWA"/>
    <property type="match status" value="1"/>
</dbReference>
<dbReference type="InterPro" id="IPR013694">
    <property type="entry name" value="VIT"/>
</dbReference>
<feature type="domain" description="VWFA" evidence="2">
    <location>
        <begin position="358"/>
        <end position="574"/>
    </location>
</feature>
<dbReference type="Pfam" id="PF08487">
    <property type="entry name" value="VIT"/>
    <property type="match status" value="1"/>
</dbReference>
<dbReference type="Gene3D" id="3.40.50.410">
    <property type="entry name" value="von Willebrand factor, type A domain"/>
    <property type="match status" value="1"/>
</dbReference>
<comment type="caution">
    <text evidence="4">The sequence shown here is derived from an EMBL/GenBank/DDBJ whole genome shotgun (WGS) entry which is preliminary data.</text>
</comment>
<evidence type="ECO:0000313" key="5">
    <source>
        <dbReference type="Proteomes" id="UP000475862"/>
    </source>
</evidence>